<dbReference type="Proteomes" id="UP000198749">
    <property type="component" value="Unassembled WGS sequence"/>
</dbReference>
<keyword evidence="4 8" id="KW-0547">Nucleotide-binding</keyword>
<keyword evidence="3 8" id="KW-0791">Threonine biosynthesis</keyword>
<evidence type="ECO:0000256" key="5">
    <source>
        <dbReference type="ARBA" id="ARBA00022777"/>
    </source>
</evidence>
<reference evidence="12" key="1">
    <citation type="submission" date="2016-10" db="EMBL/GenBank/DDBJ databases">
        <authorList>
            <person name="Varghese N."/>
            <person name="Submissions S."/>
        </authorList>
    </citation>
    <scope>NUCLEOTIDE SEQUENCE [LARGE SCALE GENOMIC DNA]</scope>
    <source>
        <strain evidence="12">DSM 18887</strain>
    </source>
</reference>
<dbReference type="RefSeq" id="WP_091352844.1">
    <property type="nucleotide sequence ID" value="NZ_AP025284.1"/>
</dbReference>
<feature type="domain" description="Aminoglycoside phosphotransferase" evidence="10">
    <location>
        <begin position="27"/>
        <end position="236"/>
    </location>
</feature>
<comment type="pathway">
    <text evidence="8">Amino-acid biosynthesis; L-threonine biosynthesis; L-threonine from L-aspartate: step 4/5.</text>
</comment>
<comment type="similarity">
    <text evidence="7 8">Belongs to the pseudomonas-type ThrB family.</text>
</comment>
<keyword evidence="2 8" id="KW-0808">Transferase</keyword>
<dbReference type="SUPFAM" id="SSF56112">
    <property type="entry name" value="Protein kinase-like (PK-like)"/>
    <property type="match status" value="1"/>
</dbReference>
<dbReference type="InterPro" id="IPR005280">
    <property type="entry name" value="Homoserine_kinase_II"/>
</dbReference>
<dbReference type="STRING" id="355243.SAMN03080615_00240"/>
<proteinExistence type="inferred from homology"/>
<evidence type="ECO:0000256" key="1">
    <source>
        <dbReference type="ARBA" id="ARBA00022605"/>
    </source>
</evidence>
<evidence type="ECO:0000256" key="8">
    <source>
        <dbReference type="HAMAP-Rule" id="MF_00301"/>
    </source>
</evidence>
<evidence type="ECO:0000256" key="3">
    <source>
        <dbReference type="ARBA" id="ARBA00022697"/>
    </source>
</evidence>
<evidence type="ECO:0000259" key="10">
    <source>
        <dbReference type="Pfam" id="PF01636"/>
    </source>
</evidence>
<dbReference type="EMBL" id="FOGB01000001">
    <property type="protein sequence ID" value="SEQ06282.1"/>
    <property type="molecule type" value="Genomic_DNA"/>
</dbReference>
<dbReference type="InterPro" id="IPR011009">
    <property type="entry name" value="Kinase-like_dom_sf"/>
</dbReference>
<dbReference type="Gene3D" id="3.30.200.20">
    <property type="entry name" value="Phosphorylase Kinase, domain 1"/>
    <property type="match status" value="1"/>
</dbReference>
<keyword evidence="12" id="KW-1185">Reference proteome</keyword>
<dbReference type="OrthoDB" id="9777460at2"/>
<keyword evidence="1 8" id="KW-0028">Amino-acid biosynthesis</keyword>
<evidence type="ECO:0000256" key="4">
    <source>
        <dbReference type="ARBA" id="ARBA00022741"/>
    </source>
</evidence>
<evidence type="ECO:0000313" key="12">
    <source>
        <dbReference type="Proteomes" id="UP000198749"/>
    </source>
</evidence>
<dbReference type="NCBIfam" id="TIGR00938">
    <property type="entry name" value="thrB_alt"/>
    <property type="match status" value="1"/>
</dbReference>
<dbReference type="GO" id="GO:0004413">
    <property type="term" value="F:homoserine kinase activity"/>
    <property type="evidence" value="ECO:0007669"/>
    <property type="project" value="UniProtKB-UniRule"/>
</dbReference>
<comment type="catalytic activity">
    <reaction evidence="8">
        <text>L-homoserine + ATP = O-phospho-L-homoserine + ADP + H(+)</text>
        <dbReference type="Rhea" id="RHEA:13985"/>
        <dbReference type="ChEBI" id="CHEBI:15378"/>
        <dbReference type="ChEBI" id="CHEBI:30616"/>
        <dbReference type="ChEBI" id="CHEBI:57476"/>
        <dbReference type="ChEBI" id="CHEBI:57590"/>
        <dbReference type="ChEBI" id="CHEBI:456216"/>
        <dbReference type="EC" id="2.7.1.39"/>
    </reaction>
</comment>
<dbReference type="CDD" id="cd05153">
    <property type="entry name" value="HomoserineK_II"/>
    <property type="match status" value="1"/>
</dbReference>
<evidence type="ECO:0000256" key="9">
    <source>
        <dbReference type="NCBIfam" id="TIGR00938"/>
    </source>
</evidence>
<keyword evidence="5 8" id="KW-0418">Kinase</keyword>
<keyword evidence="6 8" id="KW-0067">ATP-binding</keyword>
<name>A0A1H9CYH4_9GAMM</name>
<organism evidence="11 12">
    <name type="scientific">Amphritea atlantica</name>
    <dbReference type="NCBI Taxonomy" id="355243"/>
    <lineage>
        <taxon>Bacteria</taxon>
        <taxon>Pseudomonadati</taxon>
        <taxon>Pseudomonadota</taxon>
        <taxon>Gammaproteobacteria</taxon>
        <taxon>Oceanospirillales</taxon>
        <taxon>Oceanospirillaceae</taxon>
        <taxon>Amphritea</taxon>
    </lineage>
</organism>
<evidence type="ECO:0000256" key="7">
    <source>
        <dbReference type="ARBA" id="ARBA00038240"/>
    </source>
</evidence>
<protein>
    <recommendedName>
        <fullName evidence="8 9">Homoserine kinase</fullName>
        <shortName evidence="8">HK</shortName>
        <shortName evidence="8">HSK</shortName>
        <ecNumber evidence="8 9">2.7.1.39</ecNumber>
    </recommendedName>
</protein>
<dbReference type="UniPathway" id="UPA00050">
    <property type="reaction ID" value="UER00064"/>
</dbReference>
<dbReference type="HAMAP" id="MF_00301">
    <property type="entry name" value="Homoser_kinase_2"/>
    <property type="match status" value="1"/>
</dbReference>
<dbReference type="InterPro" id="IPR050249">
    <property type="entry name" value="Pseudomonas-type_ThrB"/>
</dbReference>
<dbReference type="Gene3D" id="3.90.1200.10">
    <property type="match status" value="1"/>
</dbReference>
<accession>A0A1H9CYH4</accession>
<dbReference type="Pfam" id="PF01636">
    <property type="entry name" value="APH"/>
    <property type="match status" value="1"/>
</dbReference>
<dbReference type="PANTHER" id="PTHR21064">
    <property type="entry name" value="AMINOGLYCOSIDE PHOSPHOTRANSFERASE DOMAIN-CONTAINING PROTEIN-RELATED"/>
    <property type="match status" value="1"/>
</dbReference>
<dbReference type="GO" id="GO:0005524">
    <property type="term" value="F:ATP binding"/>
    <property type="evidence" value="ECO:0007669"/>
    <property type="project" value="UniProtKB-KW"/>
</dbReference>
<dbReference type="PANTHER" id="PTHR21064:SF6">
    <property type="entry name" value="AMINOGLYCOSIDE PHOSPHOTRANSFERASE DOMAIN-CONTAINING PROTEIN"/>
    <property type="match status" value="1"/>
</dbReference>
<evidence type="ECO:0000313" key="11">
    <source>
        <dbReference type="EMBL" id="SEQ06282.1"/>
    </source>
</evidence>
<dbReference type="EC" id="2.7.1.39" evidence="8 9"/>
<gene>
    <name evidence="8" type="primary">thrB</name>
    <name evidence="11" type="ORF">SAMN03080615_00240</name>
</gene>
<evidence type="ECO:0000256" key="6">
    <source>
        <dbReference type="ARBA" id="ARBA00022840"/>
    </source>
</evidence>
<dbReference type="InterPro" id="IPR002575">
    <property type="entry name" value="Aminoglycoside_PTrfase"/>
</dbReference>
<dbReference type="GO" id="GO:0009088">
    <property type="term" value="P:threonine biosynthetic process"/>
    <property type="evidence" value="ECO:0007669"/>
    <property type="project" value="UniProtKB-UniRule"/>
</dbReference>
<dbReference type="AlphaFoldDB" id="A0A1H9CYH4"/>
<evidence type="ECO:0000256" key="2">
    <source>
        <dbReference type="ARBA" id="ARBA00022679"/>
    </source>
</evidence>
<dbReference type="NCBIfam" id="NF003558">
    <property type="entry name" value="PRK05231.1"/>
    <property type="match status" value="1"/>
</dbReference>
<sequence length="314" mass="35671">MSVYTPVTREQLESYLQQYNVGKLIDFQGIEAGVENTNYFVTTTEGPFVLTLVESISSDQLPFILDYIEHLTQHGVACAKPIHLNDQRLSGQLNDRPAVLMSRLAGSPLQTPNDQQASVIGVTLAQMHQLAEQLENKHTIDIHQWCSDLGTKLMPHLAEDEQQSLHYNLMDSGHIPWESLPAGPIHADLFPDNALFEGDKLCGLIDFYHACSAPYLYDLCVTLNAWCYDERTSEYDFNKALLMLDSYQSVRPLNSDEQRSFSTMLQVAAMRFWLSRLRDIHFRKEGEVVTRKDPQGKLQLLKLLCGHQQLKMTG</sequence>